<dbReference type="PROSITE" id="PS50887">
    <property type="entry name" value="GGDEF"/>
    <property type="match status" value="1"/>
</dbReference>
<dbReference type="SUPFAM" id="SSF55073">
    <property type="entry name" value="Nucleotide cyclase"/>
    <property type="match status" value="1"/>
</dbReference>
<reference evidence="5 6" key="4">
    <citation type="journal article" date="2009" name="Appl. Environ. Microbiol.">
        <title>Comparative genome-wide transcriptional profiling of Azorhizobium caulinodans ORS571 grown under free-living and symbiotic conditions.</title>
        <authorList>
            <person name="Tsukada S."/>
            <person name="Aono T."/>
            <person name="Akiba N."/>
            <person name="Lee KB."/>
            <person name="Liu CT."/>
            <person name="Toyazaki H."/>
            <person name="Oyaizu H."/>
        </authorList>
    </citation>
    <scope>NUCLEOTIDE SEQUENCE [LARGE SCALE GENOMIC DNA]</scope>
    <source>
        <strain evidence="6">ATCC 43989 / DSM 5975 / JCM 20966 / LMG 6465 / NBRC 14845 / NCIMB 13405 / ORS 571</strain>
    </source>
</reference>
<reference evidence="5 6" key="3">
    <citation type="journal article" date="2008" name="BMC Genomics">
        <title>The genome of the versatile nitrogen fixer Azorhizobium caulinodans ORS571.</title>
        <authorList>
            <person name="Lee KB."/>
            <person name="Backer P.D."/>
            <person name="Aono T."/>
            <person name="Liu CT."/>
            <person name="Suzuki S."/>
            <person name="Suzuki T."/>
            <person name="Kaneko T."/>
            <person name="Yamada M."/>
            <person name="Tabata S."/>
            <person name="Kupfer D.M."/>
            <person name="Najar F.Z."/>
            <person name="Wiley G.B."/>
            <person name="Roe B."/>
            <person name="Binnewies T.T."/>
            <person name="Ussery D.W."/>
            <person name="D'Haeze W."/>
            <person name="Herder J.D."/>
            <person name="Gevers D."/>
            <person name="Vereecke D."/>
            <person name="Holsters M."/>
            <person name="Oyaizu H."/>
        </authorList>
    </citation>
    <scope>NUCLEOTIDE SEQUENCE [LARGE SCALE GENOMIC DNA]</scope>
    <source>
        <strain evidence="6">ATCC 43989 / DSM 5975 / JCM 20966 / LMG 6465 / NBRC 14845 / NCIMB 13405 / ORS 571</strain>
    </source>
</reference>
<dbReference type="RefSeq" id="WP_012171903.1">
    <property type="nucleotide sequence ID" value="NC_009937.1"/>
</dbReference>
<dbReference type="SMART" id="SM00267">
    <property type="entry name" value="GGDEF"/>
    <property type="match status" value="1"/>
</dbReference>
<dbReference type="InterPro" id="IPR000160">
    <property type="entry name" value="GGDEF_dom"/>
</dbReference>
<dbReference type="GO" id="GO:0043709">
    <property type="term" value="P:cell adhesion involved in single-species biofilm formation"/>
    <property type="evidence" value="ECO:0007669"/>
    <property type="project" value="TreeGrafter"/>
</dbReference>
<dbReference type="GO" id="GO:1902201">
    <property type="term" value="P:negative regulation of bacterial-type flagellum-dependent cell motility"/>
    <property type="evidence" value="ECO:0007669"/>
    <property type="project" value="TreeGrafter"/>
</dbReference>
<evidence type="ECO:0000256" key="3">
    <source>
        <dbReference type="SAM" id="Phobius"/>
    </source>
</evidence>
<dbReference type="EC" id="2.7.7.65" evidence="1"/>
<dbReference type="AlphaFoldDB" id="A8IIA3"/>
<dbReference type="Pfam" id="PF00990">
    <property type="entry name" value="GGDEF"/>
    <property type="match status" value="1"/>
</dbReference>
<feature type="domain" description="GGDEF" evidence="4">
    <location>
        <begin position="143"/>
        <end position="276"/>
    </location>
</feature>
<keyword evidence="3" id="KW-0812">Transmembrane</keyword>
<feature type="transmembrane region" description="Helical" evidence="3">
    <location>
        <begin position="42"/>
        <end position="59"/>
    </location>
</feature>
<evidence type="ECO:0000313" key="5">
    <source>
        <dbReference type="EMBL" id="BAF89378.1"/>
    </source>
</evidence>
<feature type="transmembrane region" description="Helical" evidence="3">
    <location>
        <begin position="6"/>
        <end position="30"/>
    </location>
</feature>
<evidence type="ECO:0000259" key="4">
    <source>
        <dbReference type="PROSITE" id="PS50887"/>
    </source>
</evidence>
<reference evidence="5 6" key="5">
    <citation type="journal article" date="2010" name="Appl. Environ. Microbiol.">
        <title>phrR-like gene praR of Azorhizobium caulinodans ORS571 is essential for symbiosis with Sesbania rostrata and is involved in expression of reb genes.</title>
        <authorList>
            <person name="Akiba N."/>
            <person name="Aono T."/>
            <person name="Toyazaki H."/>
            <person name="Sato S."/>
            <person name="Oyaizu H."/>
        </authorList>
    </citation>
    <scope>NUCLEOTIDE SEQUENCE [LARGE SCALE GENOMIC DNA]</scope>
    <source>
        <strain evidence="6">ATCC 43989 / DSM 5975 / JCM 20966 / LMG 6465 / NBRC 14845 / NCIMB 13405 / ORS 571</strain>
    </source>
</reference>
<dbReference type="InterPro" id="IPR050469">
    <property type="entry name" value="Diguanylate_Cyclase"/>
</dbReference>
<name>A8IIA3_AZOC5</name>
<protein>
    <recommendedName>
        <fullName evidence="1">diguanylate cyclase</fullName>
        <ecNumber evidence="1">2.7.7.65</ecNumber>
    </recommendedName>
</protein>
<dbReference type="Gene3D" id="3.30.70.270">
    <property type="match status" value="1"/>
</dbReference>
<organism evidence="5 6">
    <name type="scientific">Azorhizobium caulinodans (strain ATCC 43989 / DSM 5975 / JCM 20966 / LMG 6465 / NBRC 14845 / NCIMB 13405 / ORS 571)</name>
    <dbReference type="NCBI Taxonomy" id="438753"/>
    <lineage>
        <taxon>Bacteria</taxon>
        <taxon>Pseudomonadati</taxon>
        <taxon>Pseudomonadota</taxon>
        <taxon>Alphaproteobacteria</taxon>
        <taxon>Hyphomicrobiales</taxon>
        <taxon>Xanthobacteraceae</taxon>
        <taxon>Azorhizobium</taxon>
    </lineage>
</organism>
<dbReference type="CDD" id="cd01949">
    <property type="entry name" value="GGDEF"/>
    <property type="match status" value="1"/>
</dbReference>
<dbReference type="GO" id="GO:0052621">
    <property type="term" value="F:diguanylate cyclase activity"/>
    <property type="evidence" value="ECO:0007669"/>
    <property type="project" value="UniProtKB-EC"/>
</dbReference>
<evidence type="ECO:0000256" key="1">
    <source>
        <dbReference type="ARBA" id="ARBA00012528"/>
    </source>
</evidence>
<keyword evidence="6" id="KW-1185">Reference proteome</keyword>
<proteinExistence type="predicted"/>
<keyword evidence="3" id="KW-0472">Membrane</keyword>
<gene>
    <name evidence="5" type="ordered locus">AZC_3380</name>
</gene>
<dbReference type="HOGENOM" id="CLU_000445_11_1_5"/>
<dbReference type="GO" id="GO:0005886">
    <property type="term" value="C:plasma membrane"/>
    <property type="evidence" value="ECO:0007669"/>
    <property type="project" value="TreeGrafter"/>
</dbReference>
<dbReference type="NCBIfam" id="TIGR00254">
    <property type="entry name" value="GGDEF"/>
    <property type="match status" value="1"/>
</dbReference>
<dbReference type="eggNOG" id="COG3706">
    <property type="taxonomic scope" value="Bacteria"/>
</dbReference>
<comment type="catalytic activity">
    <reaction evidence="2">
        <text>2 GTP = 3',3'-c-di-GMP + 2 diphosphate</text>
        <dbReference type="Rhea" id="RHEA:24898"/>
        <dbReference type="ChEBI" id="CHEBI:33019"/>
        <dbReference type="ChEBI" id="CHEBI:37565"/>
        <dbReference type="ChEBI" id="CHEBI:58805"/>
        <dbReference type="EC" id="2.7.7.65"/>
    </reaction>
</comment>
<dbReference type="InterPro" id="IPR043128">
    <property type="entry name" value="Rev_trsase/Diguanyl_cyclase"/>
</dbReference>
<sequence>MRLDETCFLILRLATSGLCMWAAVLSLLHAQHYVRNLRRPATLRYAGAIIVLVIGALALASGYNESIVHHGREIAVLDWAWAVSDVLILIFYILALRTLRHRDLREARLMIESRRDVLTQLPNRAGFDEQAMRILGDCQRAGLPAAVALFDIDHFKKINDGWGHPAGDAVLKNLADAAQDVTRSTDAFARFGGEEFVMILKGVSAEAAFVHVERIRRAISRDVPHPSGSGRITVSAGLADVRTYDQAGLTAAISRADEALYAAKAAGRDRTMLAATDAATAAASA</sequence>
<accession>A8IIA3</accession>
<reference evidence="5 6" key="1">
    <citation type="journal article" date="2007" name="Appl. Environ. Microbiol.">
        <title>Rhizobial factors required for stem nodule maturation and maintenance in Sesbania rostrata-Azorhizobium caulinodans ORS571 symbiosis.</title>
        <authorList>
            <person name="Suzuki S."/>
            <person name="Aono T."/>
            <person name="Lee KB."/>
            <person name="Suzuki T."/>
            <person name="Liu CT."/>
            <person name="Miwa H."/>
            <person name="Wakao S."/>
            <person name="Iki T."/>
            <person name="Oyaizu H."/>
        </authorList>
    </citation>
    <scope>NUCLEOTIDE SEQUENCE [LARGE SCALE GENOMIC DNA]</scope>
    <source>
        <strain evidence="6">ATCC 43989 / DSM 5975 / JCM 20966 / LMG 6465 / NBRC 14845 / NCIMB 13405 / ORS 571</strain>
    </source>
</reference>
<feature type="transmembrane region" description="Helical" evidence="3">
    <location>
        <begin position="79"/>
        <end position="99"/>
    </location>
</feature>
<reference evidence="6" key="2">
    <citation type="submission" date="2007-04" db="EMBL/GenBank/DDBJ databases">
        <title>Complete genome sequence of the nitrogen-fixing bacterium Azorhizobium caulinodans ORS571.</title>
        <authorList>
            <person name="Lee K.B."/>
            <person name="Backer P.D."/>
            <person name="Aono T."/>
            <person name="Liu C.T."/>
            <person name="Suzuki S."/>
            <person name="Suzuki T."/>
            <person name="Kaneko T."/>
            <person name="Yamada M."/>
            <person name="Tabata S."/>
            <person name="Kupfer D.M."/>
            <person name="Najar F.Z."/>
            <person name="Wiley G.B."/>
            <person name="Roe B."/>
            <person name="Binnewies T."/>
            <person name="Ussery D."/>
            <person name="Vereecke D."/>
            <person name="Gevers D."/>
            <person name="Holsters M."/>
            <person name="Oyaizu H."/>
        </authorList>
    </citation>
    <scope>NUCLEOTIDE SEQUENCE [LARGE SCALE GENOMIC DNA]</scope>
    <source>
        <strain evidence="6">ATCC 43989 / DSM 5975 / JCM 20966 / LMG 6465 / NBRC 14845 / NCIMB 13405 / ORS 571</strain>
    </source>
</reference>
<dbReference type="PANTHER" id="PTHR45138:SF9">
    <property type="entry name" value="DIGUANYLATE CYCLASE DGCM-RELATED"/>
    <property type="match status" value="1"/>
</dbReference>
<dbReference type="KEGG" id="azc:AZC_3380"/>
<reference evidence="5 6" key="6">
    <citation type="journal article" date="2011" name="Appl. Environ. Microbiol.">
        <title>Involvement of the azorhizobial chromosome partition gene (parA) in the onset of bacteroid differentiation during Sesbania rostrata stem nodule development.</title>
        <authorList>
            <person name="Liu CT."/>
            <person name="Lee KB."/>
            <person name="Wang YS."/>
            <person name="Peng MH."/>
            <person name="Lee KT."/>
            <person name="Suzuki S."/>
            <person name="Suzuki T."/>
            <person name="Oyaizu H."/>
        </authorList>
    </citation>
    <scope>NUCLEOTIDE SEQUENCE [LARGE SCALE GENOMIC DNA]</scope>
    <source>
        <strain evidence="6">ATCC 43989 / DSM 5975 / JCM 20966 / LMG 6465 / NBRC 14845 / NCIMB 13405 / ORS 571</strain>
    </source>
</reference>
<dbReference type="InterPro" id="IPR029787">
    <property type="entry name" value="Nucleotide_cyclase"/>
</dbReference>
<keyword evidence="3" id="KW-1133">Transmembrane helix</keyword>
<evidence type="ECO:0000256" key="2">
    <source>
        <dbReference type="ARBA" id="ARBA00034247"/>
    </source>
</evidence>
<dbReference type="EMBL" id="AP009384">
    <property type="protein sequence ID" value="BAF89378.1"/>
    <property type="molecule type" value="Genomic_DNA"/>
</dbReference>
<dbReference type="STRING" id="438753.AZC_3380"/>
<dbReference type="Proteomes" id="UP000000270">
    <property type="component" value="Chromosome"/>
</dbReference>
<dbReference type="FunFam" id="3.30.70.270:FF:000001">
    <property type="entry name" value="Diguanylate cyclase domain protein"/>
    <property type="match status" value="1"/>
</dbReference>
<evidence type="ECO:0000313" key="6">
    <source>
        <dbReference type="Proteomes" id="UP000000270"/>
    </source>
</evidence>
<dbReference type="PANTHER" id="PTHR45138">
    <property type="entry name" value="REGULATORY COMPONENTS OF SENSORY TRANSDUCTION SYSTEM"/>
    <property type="match status" value="1"/>
</dbReference>